<protein>
    <recommendedName>
        <fullName evidence="8">Cytochrome P450</fullName>
    </recommendedName>
</protein>
<dbReference type="InterPro" id="IPR036396">
    <property type="entry name" value="Cyt_P450_sf"/>
</dbReference>
<comment type="caution">
    <text evidence="6">The sequence shown here is derived from an EMBL/GenBank/DDBJ whole genome shotgun (WGS) entry which is preliminary data.</text>
</comment>
<dbReference type="EMBL" id="WIQW01000080">
    <property type="protein sequence ID" value="KAF3086918.1"/>
    <property type="molecule type" value="Genomic_DNA"/>
</dbReference>
<sequence>MSIPIILCCFSVIPCLLYLRQYTLQRIQARSLPDGPQPLPFLGNIWTIFKLTYYPAITCSALTECYGNLVTFWIGYTPVILINDPAAAYELLQKGALNSSSRPLNNDYRYSILPNRIVVTPAGKCFRDLRKLYHMLLQEQAATIYQAHDVESVTFLQALVNEPSKFRLECERLALNVLLKPIYGCRAGKIQDSLVKELYDIWEMMYLYFLPWTFPFDNFPSLLALPKILQPWDWLTRSLLRQEEFIHARLLGGVKASMETGEGSPCMARTLIESDILGHVLGLKINGADDGKLNKQAEERNLTDVLAMILGAGADTISSTLLNFFKAMALHHNAMASSQAEIDAVVGSSRLPAWGDMDDLPYTKALIKEVHRWAPIATIGVPHATTSRIEYKGYIIPEGTILVPNIASLSRCSSLFREPNMFEPCRYLGVEGKKLVGLPNQGDHFQYGFGRRLCPGSHIAESCLSIVIARVLWGFNIRKVPGHDIDMDHRRNGLLRKAKPFDISISSRGENYEKIILHAGGGINETA</sequence>
<evidence type="ECO:0000313" key="7">
    <source>
        <dbReference type="Proteomes" id="UP000475325"/>
    </source>
</evidence>
<dbReference type="PANTHER" id="PTHR46300:SF11">
    <property type="entry name" value="OXIDOREDUCTASE, PUTATIVE-RELATED"/>
    <property type="match status" value="1"/>
</dbReference>
<dbReference type="GO" id="GO:0005506">
    <property type="term" value="F:iron ion binding"/>
    <property type="evidence" value="ECO:0007669"/>
    <property type="project" value="InterPro"/>
</dbReference>
<organism evidence="6 7">
    <name type="scientific">Orbilia oligospora</name>
    <name type="common">Nematode-trapping fungus</name>
    <name type="synonym">Arthrobotrys oligospora</name>
    <dbReference type="NCBI Taxonomy" id="2813651"/>
    <lineage>
        <taxon>Eukaryota</taxon>
        <taxon>Fungi</taxon>
        <taxon>Dikarya</taxon>
        <taxon>Ascomycota</taxon>
        <taxon>Pezizomycotina</taxon>
        <taxon>Orbiliomycetes</taxon>
        <taxon>Orbiliales</taxon>
        <taxon>Orbiliaceae</taxon>
        <taxon>Orbilia</taxon>
    </lineage>
</organism>
<keyword evidence="2 5" id="KW-0479">Metal-binding</keyword>
<keyword evidence="5" id="KW-0349">Heme</keyword>
<dbReference type="PANTHER" id="PTHR46300">
    <property type="entry name" value="P450, PUTATIVE (EUROFUNG)-RELATED-RELATED"/>
    <property type="match status" value="1"/>
</dbReference>
<dbReference type="GO" id="GO:0020037">
    <property type="term" value="F:heme binding"/>
    <property type="evidence" value="ECO:0007669"/>
    <property type="project" value="InterPro"/>
</dbReference>
<evidence type="ECO:0000313" key="6">
    <source>
        <dbReference type="EMBL" id="KAF3086918.1"/>
    </source>
</evidence>
<dbReference type="Proteomes" id="UP000475325">
    <property type="component" value="Unassembled WGS sequence"/>
</dbReference>
<dbReference type="AlphaFoldDB" id="A0A7C8JEM6"/>
<evidence type="ECO:0000256" key="4">
    <source>
        <dbReference type="ARBA" id="ARBA00023004"/>
    </source>
</evidence>
<keyword evidence="4 5" id="KW-0408">Iron</keyword>
<evidence type="ECO:0000256" key="1">
    <source>
        <dbReference type="ARBA" id="ARBA00010617"/>
    </source>
</evidence>
<proteinExistence type="inferred from homology"/>
<reference evidence="6 7" key="1">
    <citation type="submission" date="2019-06" db="EMBL/GenBank/DDBJ databases">
        <authorList>
            <person name="Palmer J.M."/>
        </authorList>
    </citation>
    <scope>NUCLEOTIDE SEQUENCE [LARGE SCALE GENOMIC DNA]</scope>
    <source>
        <strain evidence="6 7">TWF102</strain>
    </source>
</reference>
<evidence type="ECO:0000256" key="5">
    <source>
        <dbReference type="PIRSR" id="PIRSR602401-1"/>
    </source>
</evidence>
<dbReference type="SUPFAM" id="SSF48264">
    <property type="entry name" value="Cytochrome P450"/>
    <property type="match status" value="1"/>
</dbReference>
<dbReference type="GO" id="GO:0004497">
    <property type="term" value="F:monooxygenase activity"/>
    <property type="evidence" value="ECO:0007669"/>
    <property type="project" value="InterPro"/>
</dbReference>
<dbReference type="GO" id="GO:0016705">
    <property type="term" value="F:oxidoreductase activity, acting on paired donors, with incorporation or reduction of molecular oxygen"/>
    <property type="evidence" value="ECO:0007669"/>
    <property type="project" value="InterPro"/>
</dbReference>
<name>A0A7C8JEM6_ORBOL</name>
<evidence type="ECO:0000256" key="2">
    <source>
        <dbReference type="ARBA" id="ARBA00022723"/>
    </source>
</evidence>
<keyword evidence="3" id="KW-0560">Oxidoreductase</keyword>
<dbReference type="InterPro" id="IPR002401">
    <property type="entry name" value="Cyt_P450_E_grp-I"/>
</dbReference>
<comment type="similarity">
    <text evidence="1">Belongs to the cytochrome P450 family.</text>
</comment>
<comment type="cofactor">
    <cofactor evidence="5">
        <name>heme</name>
        <dbReference type="ChEBI" id="CHEBI:30413"/>
    </cofactor>
</comment>
<evidence type="ECO:0000256" key="3">
    <source>
        <dbReference type="ARBA" id="ARBA00023002"/>
    </source>
</evidence>
<dbReference type="PRINTS" id="PR00463">
    <property type="entry name" value="EP450I"/>
</dbReference>
<dbReference type="Gene3D" id="1.10.630.10">
    <property type="entry name" value="Cytochrome P450"/>
    <property type="match status" value="1"/>
</dbReference>
<feature type="binding site" description="axial binding residue" evidence="5">
    <location>
        <position position="454"/>
    </location>
    <ligand>
        <name>heme</name>
        <dbReference type="ChEBI" id="CHEBI:30413"/>
    </ligand>
    <ligandPart>
        <name>Fe</name>
        <dbReference type="ChEBI" id="CHEBI:18248"/>
    </ligandPart>
</feature>
<evidence type="ECO:0008006" key="8">
    <source>
        <dbReference type="Google" id="ProtNLM"/>
    </source>
</evidence>
<gene>
    <name evidence="6" type="ORF">TWF102_010865</name>
</gene>
<dbReference type="InterPro" id="IPR001128">
    <property type="entry name" value="Cyt_P450"/>
</dbReference>
<dbReference type="InterPro" id="IPR050364">
    <property type="entry name" value="Cytochrome_P450_fung"/>
</dbReference>
<dbReference type="Pfam" id="PF00067">
    <property type="entry name" value="p450"/>
    <property type="match status" value="1"/>
</dbReference>
<accession>A0A7C8JEM6</accession>